<proteinExistence type="predicted"/>
<keyword evidence="2" id="KW-1185">Reference proteome</keyword>
<reference evidence="1 2" key="1">
    <citation type="submission" date="2019-11" db="EMBL/GenBank/DDBJ databases">
        <title>Whole Genome Sequencing and Comparative Genomic Analyses of Lysinibacillus pakistanensis LZH-9, a Halotolerant Strain with Excellent COD Removal Capability.</title>
        <authorList>
            <person name="Zhou H."/>
        </authorList>
    </citation>
    <scope>NUCLEOTIDE SEQUENCE [LARGE SCALE GENOMIC DNA]</scope>
    <source>
        <strain evidence="1 2">LZH-9</strain>
    </source>
</reference>
<evidence type="ECO:0000313" key="2">
    <source>
        <dbReference type="Proteomes" id="UP000373269"/>
    </source>
</evidence>
<dbReference type="Proteomes" id="UP000373269">
    <property type="component" value="Chromosome"/>
</dbReference>
<organism evidence="1 2">
    <name type="scientific">Lysinibacillus pakistanensis</name>
    <dbReference type="NCBI Taxonomy" id="759811"/>
    <lineage>
        <taxon>Bacteria</taxon>
        <taxon>Bacillati</taxon>
        <taxon>Bacillota</taxon>
        <taxon>Bacilli</taxon>
        <taxon>Bacillales</taxon>
        <taxon>Bacillaceae</taxon>
        <taxon>Lysinibacillus</taxon>
    </lineage>
</organism>
<evidence type="ECO:0000313" key="1">
    <source>
        <dbReference type="EMBL" id="QGG51590.1"/>
    </source>
</evidence>
<dbReference type="EMBL" id="CP045835">
    <property type="protein sequence ID" value="QGG51590.1"/>
    <property type="molecule type" value="Genomic_DNA"/>
</dbReference>
<dbReference type="RefSeq" id="WP_369595746.1">
    <property type="nucleotide sequence ID" value="NZ_CP045835.1"/>
</dbReference>
<sequence length="156" mass="18740">MNKQIIGANLDLAFTELKINATKVHETEKDWLGVALQVWEMEDKEYQKFGLIEHDDWKQEYGWWRNSGCNHAGKNHEFIVKGQRMIGFEEDDHYLHDREYYALEDGEELPQIEFGNLHEYFENYIGISKHENYTYFVHSLAEINNLTKAEIFKQYW</sequence>
<accession>A0ABX6D9W7</accession>
<name>A0ABX6D9W7_9BACI</name>
<protein>
    <submittedName>
        <fullName evidence="1">Uncharacterized protein</fullName>
    </submittedName>
</protein>
<gene>
    <name evidence="1" type="ORF">GDS87_11795</name>
</gene>